<organism evidence="2">
    <name type="scientific">uncultured Stenotrophomonas sp</name>
    <dbReference type="NCBI Taxonomy" id="165438"/>
    <lineage>
        <taxon>Bacteria</taxon>
        <taxon>Pseudomonadati</taxon>
        <taxon>Pseudomonadota</taxon>
        <taxon>Gammaproteobacteria</taxon>
        <taxon>Lysobacterales</taxon>
        <taxon>Lysobacteraceae</taxon>
        <taxon>Stenotrophomonas</taxon>
        <taxon>environmental samples</taxon>
    </lineage>
</organism>
<proteinExistence type="predicted"/>
<protein>
    <submittedName>
        <fullName evidence="2">Uncharacterized protein</fullName>
    </submittedName>
</protein>
<name>A0A1Y5Q5N7_9GAMM</name>
<feature type="region of interest" description="Disordered" evidence="1">
    <location>
        <begin position="1"/>
        <end position="28"/>
    </location>
</feature>
<dbReference type="EMBL" id="FLTS01000001">
    <property type="protein sequence ID" value="SBV37599.1"/>
    <property type="molecule type" value="Genomic_DNA"/>
</dbReference>
<sequence length="110" mass="11855">MSGTSQLHAAPVETGHGLADDPKRGDRLDGGCDEMADLILRDVDPLLLERIRRLAVARGWTREHTCMVLLEQGLFAGEHEMSHGFGNIEVDALSEAIHALQALPAGAEFG</sequence>
<evidence type="ECO:0000256" key="1">
    <source>
        <dbReference type="SAM" id="MobiDB-lite"/>
    </source>
</evidence>
<reference evidence="2" key="1">
    <citation type="submission" date="2016-03" db="EMBL/GenBank/DDBJ databases">
        <authorList>
            <person name="Ploux O."/>
        </authorList>
    </citation>
    <scope>NUCLEOTIDE SEQUENCE</scope>
    <source>
        <strain evidence="2">UC10</strain>
    </source>
</reference>
<feature type="compositionally biased region" description="Basic and acidic residues" evidence="1">
    <location>
        <begin position="18"/>
        <end position="28"/>
    </location>
</feature>
<dbReference type="AlphaFoldDB" id="A0A1Y5Q5N7"/>
<evidence type="ECO:0000313" key="2">
    <source>
        <dbReference type="EMBL" id="SBV37599.1"/>
    </source>
</evidence>
<accession>A0A1Y5Q5N7</accession>
<gene>
    <name evidence="2" type="ORF">STPYR_12535</name>
</gene>